<evidence type="ECO:0000313" key="2">
    <source>
        <dbReference type="Proteomes" id="UP000305401"/>
    </source>
</evidence>
<dbReference type="Proteomes" id="UP000305401">
    <property type="component" value="Unassembled WGS sequence"/>
</dbReference>
<proteinExistence type="predicted"/>
<comment type="caution">
    <text evidence="1">The sequence shown here is derived from an EMBL/GenBank/DDBJ whole genome shotgun (WGS) entry which is preliminary data.</text>
</comment>
<evidence type="ECO:0000313" key="1">
    <source>
        <dbReference type="EMBL" id="THG43459.1"/>
    </source>
</evidence>
<sequence>MNLIKKITAFTALAAIISIQAIAQSPMSPYSRYGYGILRDKVTSTQRAMGGVGYAMNSGRQINAMNPASYAMCDSLTFLFDMGVTYTKLWSQEPSESGTLRESSNGGGLDYLTLQFPVSRNIGMSVGLVPVSSVGYSFGSKIKNGSAARSGNGGLNELYLGIGYSPFKGFSVGANIGYLFGTTTNDTYVYPNSGQTSLFQTVVEVRDYSLQFGVQYGFNVGQKNRITIGASFTPGKDLAGHAWGVNYDVDSDSKPDTVGYTSLRNKYSMPSTWGFGINYMWNNSLMTEFDVTYAPWSDAKYNRIDVEGSDRQKFNNRIKYAFGVQYIPKPRGRYLQRINYRAGTFYEKSYINVLGNDVKEYGASLGFGLPTPLSKTVVNLGVEWRRRQASPVNLIKEDYICVTLGINFNERWFYQSKIY</sequence>
<protein>
    <submittedName>
        <fullName evidence="1">Uncharacterized protein</fullName>
    </submittedName>
</protein>
<accession>A0AC61S3C6</accession>
<organism evidence="1 2">
    <name type="scientific">Muribaculum caecicola</name>
    <dbReference type="NCBI Taxonomy" id="3038144"/>
    <lineage>
        <taxon>Bacteria</taxon>
        <taxon>Pseudomonadati</taxon>
        <taxon>Bacteroidota</taxon>
        <taxon>Bacteroidia</taxon>
        <taxon>Bacteroidales</taxon>
        <taxon>Muribaculaceae</taxon>
        <taxon>Muribaculum</taxon>
    </lineage>
</organism>
<keyword evidence="2" id="KW-1185">Reference proteome</keyword>
<dbReference type="EMBL" id="SSTG01000179">
    <property type="protein sequence ID" value="THG43459.1"/>
    <property type="molecule type" value="Genomic_DNA"/>
</dbReference>
<reference evidence="1" key="1">
    <citation type="submission" date="2019-04" db="EMBL/GenBank/DDBJ databases">
        <title>Microbes associate with the intestines of laboratory mice.</title>
        <authorList>
            <person name="Navarre W."/>
            <person name="Wong E."/>
            <person name="Huang K.C."/>
            <person name="Tropini C."/>
            <person name="Ng K."/>
            <person name="Yu B."/>
        </authorList>
    </citation>
    <scope>NUCLEOTIDE SEQUENCE</scope>
    <source>
        <strain evidence="1">NM86_A22</strain>
    </source>
</reference>
<name>A0AC61S3C6_9BACT</name>
<gene>
    <name evidence="1" type="ORF">E5990_10125</name>
</gene>